<dbReference type="AlphaFoldDB" id="A0A4P9W6R2"/>
<evidence type="ECO:0000313" key="4">
    <source>
        <dbReference type="EMBL" id="RKO87065.1"/>
    </source>
</evidence>
<dbReference type="GO" id="GO:0006167">
    <property type="term" value="P:AMP biosynthetic process"/>
    <property type="evidence" value="ECO:0007669"/>
    <property type="project" value="TreeGrafter"/>
</dbReference>
<dbReference type="PANTHER" id="PTHR21340:SF0">
    <property type="entry name" value="BIS(5'-NUCLEOSYL)-TETRAPHOSPHATASE [ASYMMETRICAL]"/>
    <property type="match status" value="1"/>
</dbReference>
<feature type="compositionally biased region" description="Basic and acidic residues" evidence="2">
    <location>
        <begin position="511"/>
        <end position="524"/>
    </location>
</feature>
<feature type="region of interest" description="Disordered" evidence="2">
    <location>
        <begin position="246"/>
        <end position="269"/>
    </location>
</feature>
<dbReference type="SUPFAM" id="SSF55811">
    <property type="entry name" value="Nudix"/>
    <property type="match status" value="1"/>
</dbReference>
<dbReference type="Proteomes" id="UP000269721">
    <property type="component" value="Unassembled WGS sequence"/>
</dbReference>
<dbReference type="Pfam" id="PF05605">
    <property type="entry name" value="zf-Di19"/>
    <property type="match status" value="1"/>
</dbReference>
<dbReference type="Pfam" id="PF00293">
    <property type="entry name" value="NUDIX"/>
    <property type="match status" value="1"/>
</dbReference>
<dbReference type="GO" id="GO:0004081">
    <property type="term" value="F:bis(5'-nucleosyl)-tetraphosphatase (asymmetrical) activity"/>
    <property type="evidence" value="ECO:0007669"/>
    <property type="project" value="TreeGrafter"/>
</dbReference>
<evidence type="ECO:0000313" key="5">
    <source>
        <dbReference type="Proteomes" id="UP000269721"/>
    </source>
</evidence>
<feature type="compositionally biased region" description="Acidic residues" evidence="2">
    <location>
        <begin position="463"/>
        <end position="510"/>
    </location>
</feature>
<dbReference type="InterPro" id="IPR015797">
    <property type="entry name" value="NUDIX_hydrolase-like_dom_sf"/>
</dbReference>
<feature type="region of interest" description="Disordered" evidence="2">
    <location>
        <begin position="1"/>
        <end position="67"/>
    </location>
</feature>
<dbReference type="CDD" id="cd02883">
    <property type="entry name" value="NUDIX_Hydrolase"/>
    <property type="match status" value="1"/>
</dbReference>
<evidence type="ECO:0000259" key="3">
    <source>
        <dbReference type="PROSITE" id="PS51462"/>
    </source>
</evidence>
<dbReference type="InterPro" id="IPR051325">
    <property type="entry name" value="Nudix_hydrolase_domain"/>
</dbReference>
<feature type="compositionally biased region" description="Low complexity" evidence="2">
    <location>
        <begin position="8"/>
        <end position="29"/>
    </location>
</feature>
<reference evidence="5" key="1">
    <citation type="journal article" date="2018" name="Nat. Microbiol.">
        <title>Leveraging single-cell genomics to expand the fungal tree of life.</title>
        <authorList>
            <person name="Ahrendt S.R."/>
            <person name="Quandt C.A."/>
            <person name="Ciobanu D."/>
            <person name="Clum A."/>
            <person name="Salamov A."/>
            <person name="Andreopoulos B."/>
            <person name="Cheng J.F."/>
            <person name="Woyke T."/>
            <person name="Pelin A."/>
            <person name="Henrissat B."/>
            <person name="Reynolds N.K."/>
            <person name="Benny G.L."/>
            <person name="Smith M.E."/>
            <person name="James T.Y."/>
            <person name="Grigoriev I.V."/>
        </authorList>
    </citation>
    <scope>NUCLEOTIDE SEQUENCE [LARGE SCALE GENOMIC DNA]</scope>
</reference>
<sequence length="530" mass="56563">MADRRKAPISSPISAPSSPARSSPTSGASPTGGGSLPHLVMFTADAPPAATPPSSSRVPPQPSASLQTLLPPRSFATHLLTHPDDVLSLLVTVVPAIMVIEHEGGEEDAREGVKEVVKRLRSGGTQVGKRCFVVLWSARATLDVRERSYWASKGINMVTSSLPSLRTVLTIIHTHAAPPSQLALSLPTPPRYPCPFCGTRLSLPHLREHVPLHHAQEPSGNVCTVCGEAVANVMVHFVEAHGDGAGTEAGAEGAGKGVGASKEGKDRRRRARQPVFALVVCRRPQDGKFLLVDEVASQGWWLPGGGVEVGEDMVEAAVRETREEAGIDVTVKGVLRIEYTPSVHGFRLRGILYAEPKDPTQSPKTIPDAESAAACYVTLDQLHRHLHLRGREPIPWFSYVAEGGAIWPLSVLAGERDDVRFVADPFGKGGASRWSGRRSGRVAREKGVGGGSGASAGGRGAEGAEEGDEEAEEEEEEGEDGGEDGDDGDGDEDEDEQDGEEGEELSDEEDASRRESRIVKDGPRNRQPWK</sequence>
<dbReference type="InterPro" id="IPR020084">
    <property type="entry name" value="NUDIX_hydrolase_CS"/>
</dbReference>
<feature type="domain" description="Nudix hydrolase" evidence="3">
    <location>
        <begin position="271"/>
        <end position="399"/>
    </location>
</feature>
<accession>A0A4P9W6R2</accession>
<organism evidence="4 5">
    <name type="scientific">Blyttiomyces helicus</name>
    <dbReference type="NCBI Taxonomy" id="388810"/>
    <lineage>
        <taxon>Eukaryota</taxon>
        <taxon>Fungi</taxon>
        <taxon>Fungi incertae sedis</taxon>
        <taxon>Chytridiomycota</taxon>
        <taxon>Chytridiomycota incertae sedis</taxon>
        <taxon>Chytridiomycetes</taxon>
        <taxon>Chytridiomycetes incertae sedis</taxon>
        <taxon>Blyttiomyces</taxon>
    </lineage>
</organism>
<proteinExistence type="predicted"/>
<dbReference type="PROSITE" id="PS51462">
    <property type="entry name" value="NUDIX"/>
    <property type="match status" value="1"/>
</dbReference>
<keyword evidence="5" id="KW-1185">Reference proteome</keyword>
<evidence type="ECO:0000256" key="2">
    <source>
        <dbReference type="SAM" id="MobiDB-lite"/>
    </source>
</evidence>
<dbReference type="PANTHER" id="PTHR21340">
    <property type="entry name" value="DIADENOSINE 5,5-P1,P4-TETRAPHOSPHATE PYROPHOSPHOHYDROLASE MUTT"/>
    <property type="match status" value="1"/>
</dbReference>
<feature type="compositionally biased region" description="Low complexity" evidence="2">
    <location>
        <begin position="46"/>
        <end position="58"/>
    </location>
</feature>
<dbReference type="PRINTS" id="PR00502">
    <property type="entry name" value="NUDIXFAMILY"/>
</dbReference>
<keyword evidence="1" id="KW-0378">Hydrolase</keyword>
<feature type="compositionally biased region" description="Gly residues" evidence="2">
    <location>
        <begin position="448"/>
        <end position="461"/>
    </location>
</feature>
<dbReference type="InterPro" id="IPR020476">
    <property type="entry name" value="Nudix_hydrolase"/>
</dbReference>
<dbReference type="InterPro" id="IPR000086">
    <property type="entry name" value="NUDIX_hydrolase_dom"/>
</dbReference>
<name>A0A4P9W6R2_9FUNG</name>
<feature type="region of interest" description="Disordered" evidence="2">
    <location>
        <begin position="424"/>
        <end position="530"/>
    </location>
</feature>
<dbReference type="PROSITE" id="PS00893">
    <property type="entry name" value="NUDIX_BOX"/>
    <property type="match status" value="1"/>
</dbReference>
<dbReference type="GO" id="GO:0006754">
    <property type="term" value="P:ATP biosynthetic process"/>
    <property type="evidence" value="ECO:0007669"/>
    <property type="project" value="TreeGrafter"/>
</dbReference>
<dbReference type="OrthoDB" id="447842at2759"/>
<feature type="compositionally biased region" description="Gly residues" evidence="2">
    <location>
        <begin position="246"/>
        <end position="258"/>
    </location>
</feature>
<dbReference type="InterPro" id="IPR008598">
    <property type="entry name" value="Di19_Zn-bd"/>
</dbReference>
<evidence type="ECO:0000256" key="1">
    <source>
        <dbReference type="ARBA" id="ARBA00022801"/>
    </source>
</evidence>
<protein>
    <recommendedName>
        <fullName evidence="3">Nudix hydrolase domain-containing protein</fullName>
    </recommendedName>
</protein>
<gene>
    <name evidence="4" type="ORF">BDK51DRAFT_26626</name>
</gene>
<dbReference type="EMBL" id="KZ997710">
    <property type="protein sequence ID" value="RKO87065.1"/>
    <property type="molecule type" value="Genomic_DNA"/>
</dbReference>
<dbReference type="Gene3D" id="3.90.79.10">
    <property type="entry name" value="Nucleoside Triphosphate Pyrophosphohydrolase"/>
    <property type="match status" value="1"/>
</dbReference>